<dbReference type="Proteomes" id="UP000823617">
    <property type="component" value="Unassembled WGS sequence"/>
</dbReference>
<dbReference type="PROSITE" id="PS51257">
    <property type="entry name" value="PROKAR_LIPOPROTEIN"/>
    <property type="match status" value="1"/>
</dbReference>
<dbReference type="SMART" id="SM00560">
    <property type="entry name" value="LamGL"/>
    <property type="match status" value="1"/>
</dbReference>
<protein>
    <submittedName>
        <fullName evidence="4">DUF1735 domain-containing protein</fullName>
    </submittedName>
</protein>
<comment type="caution">
    <text evidence="4">The sequence shown here is derived from an EMBL/GenBank/DDBJ whole genome shotgun (WGS) entry which is preliminary data.</text>
</comment>
<dbReference type="AlphaFoldDB" id="A0A9D9MZI8"/>
<dbReference type="Pfam" id="PF08522">
    <property type="entry name" value="BT_3987-like_N"/>
    <property type="match status" value="1"/>
</dbReference>
<reference evidence="4" key="2">
    <citation type="journal article" date="2021" name="PeerJ">
        <title>Extensive microbial diversity within the chicken gut microbiome revealed by metagenomics and culture.</title>
        <authorList>
            <person name="Gilroy R."/>
            <person name="Ravi A."/>
            <person name="Getino M."/>
            <person name="Pursley I."/>
            <person name="Horton D.L."/>
            <person name="Alikhan N.F."/>
            <person name="Baker D."/>
            <person name="Gharbi K."/>
            <person name="Hall N."/>
            <person name="Watson M."/>
            <person name="Adriaenssens E.M."/>
            <person name="Foster-Nyarko E."/>
            <person name="Jarju S."/>
            <person name="Secka A."/>
            <person name="Antonio M."/>
            <person name="Oren A."/>
            <person name="Chaudhuri R.R."/>
            <person name="La Ragione R."/>
            <person name="Hildebrand F."/>
            <person name="Pallen M.J."/>
        </authorList>
    </citation>
    <scope>NUCLEOTIDE SEQUENCE</scope>
    <source>
        <strain evidence="4">B1-3475</strain>
    </source>
</reference>
<gene>
    <name evidence="4" type="ORF">IAC08_02925</name>
</gene>
<keyword evidence="1" id="KW-0732">Signal</keyword>
<dbReference type="GO" id="GO:0004553">
    <property type="term" value="F:hydrolase activity, hydrolyzing O-glycosyl compounds"/>
    <property type="evidence" value="ECO:0007669"/>
    <property type="project" value="UniProtKB-ARBA"/>
</dbReference>
<feature type="domain" description="LamG-like jellyroll fold" evidence="3">
    <location>
        <begin position="267"/>
        <end position="381"/>
    </location>
</feature>
<dbReference type="SUPFAM" id="SSF49899">
    <property type="entry name" value="Concanavalin A-like lectins/glucanases"/>
    <property type="match status" value="1"/>
</dbReference>
<dbReference type="Pfam" id="PF13385">
    <property type="entry name" value="Laminin_G_3"/>
    <property type="match status" value="1"/>
</dbReference>
<proteinExistence type="predicted"/>
<dbReference type="Gene3D" id="2.60.40.1740">
    <property type="entry name" value="hypothetical protein (bacova_03559)"/>
    <property type="match status" value="1"/>
</dbReference>
<evidence type="ECO:0000259" key="3">
    <source>
        <dbReference type="SMART" id="SM00560"/>
    </source>
</evidence>
<evidence type="ECO:0000313" key="5">
    <source>
        <dbReference type="Proteomes" id="UP000823617"/>
    </source>
</evidence>
<dbReference type="GO" id="GO:0005975">
    <property type="term" value="P:carbohydrate metabolic process"/>
    <property type="evidence" value="ECO:0007669"/>
    <property type="project" value="UniProtKB-ARBA"/>
</dbReference>
<keyword evidence="2" id="KW-1015">Disulfide bond</keyword>
<accession>A0A9D9MZI8</accession>
<evidence type="ECO:0000313" key="4">
    <source>
        <dbReference type="EMBL" id="MBO8455344.1"/>
    </source>
</evidence>
<evidence type="ECO:0000256" key="2">
    <source>
        <dbReference type="ARBA" id="ARBA00023157"/>
    </source>
</evidence>
<reference evidence="4" key="1">
    <citation type="submission" date="2020-10" db="EMBL/GenBank/DDBJ databases">
        <authorList>
            <person name="Gilroy R."/>
        </authorList>
    </citation>
    <scope>NUCLEOTIDE SEQUENCE</scope>
    <source>
        <strain evidence="4">B1-3475</strain>
    </source>
</reference>
<evidence type="ECO:0000256" key="1">
    <source>
        <dbReference type="ARBA" id="ARBA00022729"/>
    </source>
</evidence>
<dbReference type="EMBL" id="JADIMK010000026">
    <property type="protein sequence ID" value="MBO8455344.1"/>
    <property type="molecule type" value="Genomic_DNA"/>
</dbReference>
<dbReference type="Gene3D" id="2.60.120.200">
    <property type="match status" value="1"/>
</dbReference>
<sequence length="453" mass="49451">MKQIYKILLTFAILPFLGGCVDQFGEKLYGPDRTVAPESNGPQTVMFMNMTEAAQPVSTMPVDVIFSAAQPTGQTKDVVMSARMASGKSKADRNFTVHVVDNAEILKSYEEANGYEVSALPQEAYVLLTDIISLEYGAEEAFSQSILRIVNSESLELETDYLLALELGPQEGFVIDEGNGVLYIHVKRKGGSGEPAGAADFRPMSGDNALDPEGVDLGINRNNLYYTLTGADAMSGMSACTIEGLIYVDSFKEDSERGNGTLAGISSVWGYEASGVPVDFLLRFGDASVSPDRLQLVVSDAKYMIDYTFKEKQWYHIAVTYDGEKLSFYVDGRERFSTARQGTMNLATSGRFNLGQSFNQWRGFNGMMSEVRVWNVARTAKELKDNAIYLVDMAASGSLVAYWKMNAAMAGSGDTMIEDMSGNGYDITVARQGASSTVTPKVVINNDIDINIR</sequence>
<dbReference type="InterPro" id="IPR006558">
    <property type="entry name" value="LamG-like"/>
</dbReference>
<organism evidence="4 5">
    <name type="scientific">Candidatus Cryptobacteroides intestinigallinarum</name>
    <dbReference type="NCBI Taxonomy" id="2840767"/>
    <lineage>
        <taxon>Bacteria</taxon>
        <taxon>Pseudomonadati</taxon>
        <taxon>Bacteroidota</taxon>
        <taxon>Bacteroidia</taxon>
        <taxon>Bacteroidales</taxon>
        <taxon>Candidatus Cryptobacteroides</taxon>
    </lineage>
</organism>
<name>A0A9D9MZI8_9BACT</name>
<dbReference type="InterPro" id="IPR013728">
    <property type="entry name" value="BT_3987-like_N"/>
</dbReference>
<dbReference type="InterPro" id="IPR013320">
    <property type="entry name" value="ConA-like_dom_sf"/>
</dbReference>